<evidence type="ECO:0000256" key="8">
    <source>
        <dbReference type="RuleBase" id="RU363032"/>
    </source>
</evidence>
<organism evidence="10 11">
    <name type="scientific">Devosia nanyangense</name>
    <dbReference type="NCBI Taxonomy" id="1228055"/>
    <lineage>
        <taxon>Bacteria</taxon>
        <taxon>Pseudomonadati</taxon>
        <taxon>Pseudomonadota</taxon>
        <taxon>Alphaproteobacteria</taxon>
        <taxon>Hyphomicrobiales</taxon>
        <taxon>Devosiaceae</taxon>
        <taxon>Devosia</taxon>
    </lineage>
</organism>
<name>A0A933NXR2_9HYPH</name>
<evidence type="ECO:0000256" key="1">
    <source>
        <dbReference type="ARBA" id="ARBA00004651"/>
    </source>
</evidence>
<dbReference type="AlphaFoldDB" id="A0A933NXR2"/>
<feature type="transmembrane region" description="Helical" evidence="8">
    <location>
        <begin position="136"/>
        <end position="155"/>
    </location>
</feature>
<dbReference type="Proteomes" id="UP000782610">
    <property type="component" value="Unassembled WGS sequence"/>
</dbReference>
<dbReference type="CDD" id="cd06261">
    <property type="entry name" value="TM_PBP2"/>
    <property type="match status" value="1"/>
</dbReference>
<sequence>MHSQARRKFWIIASLLAPALAIYTVFMIYPLVGTLQTTFYQTDGKLQVFAGLDNYRKLFFEPLFSHQLLNALGNNFYFFFIHMLVQNPIGIALAAVLSVPTLRFKGLFRSIFFLPTMLSVVVVGFIWQLILSPLWGVSSGLLGALHLGFLFKPWLGLEGTALTTLSLMSVWQNIGIPMMLIYAALLSIPDEILDAARIDGANGWELFWGTKLPLIMPTIALTAILTFIGNFNAFDLVFATQGALGLPNFSTDILGTFMFRTFFGNNLQQGDLNLGATIAMVMFFIILVGVSIYLFVVQRRITSYQL</sequence>
<comment type="similarity">
    <text evidence="2 8">Belongs to the binding-protein-dependent transport system permease family.</text>
</comment>
<comment type="subcellular location">
    <subcellularLocation>
        <location evidence="1 8">Cell membrane</location>
        <topology evidence="1 8">Multi-pass membrane protein</topology>
    </subcellularLocation>
</comment>
<evidence type="ECO:0000256" key="3">
    <source>
        <dbReference type="ARBA" id="ARBA00022448"/>
    </source>
</evidence>
<proteinExistence type="inferred from homology"/>
<feature type="transmembrane region" description="Helical" evidence="8">
    <location>
        <begin position="208"/>
        <end position="231"/>
    </location>
</feature>
<gene>
    <name evidence="10" type="ORF">HY834_07020</name>
</gene>
<dbReference type="SUPFAM" id="SSF161098">
    <property type="entry name" value="MetI-like"/>
    <property type="match status" value="1"/>
</dbReference>
<keyword evidence="7 8" id="KW-0472">Membrane</keyword>
<evidence type="ECO:0000256" key="2">
    <source>
        <dbReference type="ARBA" id="ARBA00009306"/>
    </source>
</evidence>
<evidence type="ECO:0000256" key="6">
    <source>
        <dbReference type="ARBA" id="ARBA00022989"/>
    </source>
</evidence>
<dbReference type="InterPro" id="IPR000515">
    <property type="entry name" value="MetI-like"/>
</dbReference>
<feature type="transmembrane region" description="Helical" evidence="8">
    <location>
        <begin position="275"/>
        <end position="296"/>
    </location>
</feature>
<dbReference type="PANTHER" id="PTHR43227:SF8">
    <property type="entry name" value="DIACETYLCHITOBIOSE UPTAKE SYSTEM PERMEASE PROTEIN DASB"/>
    <property type="match status" value="1"/>
</dbReference>
<dbReference type="PANTHER" id="PTHR43227">
    <property type="entry name" value="BLL4140 PROTEIN"/>
    <property type="match status" value="1"/>
</dbReference>
<comment type="caution">
    <text evidence="10">The sequence shown here is derived from an EMBL/GenBank/DDBJ whole genome shotgun (WGS) entry which is preliminary data.</text>
</comment>
<keyword evidence="6 8" id="KW-1133">Transmembrane helix</keyword>
<dbReference type="InterPro" id="IPR035906">
    <property type="entry name" value="MetI-like_sf"/>
</dbReference>
<dbReference type="PROSITE" id="PS50928">
    <property type="entry name" value="ABC_TM1"/>
    <property type="match status" value="1"/>
</dbReference>
<dbReference type="Gene3D" id="1.10.3720.10">
    <property type="entry name" value="MetI-like"/>
    <property type="match status" value="1"/>
</dbReference>
<keyword evidence="3 8" id="KW-0813">Transport</keyword>
<protein>
    <submittedName>
        <fullName evidence="10">Sugar ABC transporter permease</fullName>
    </submittedName>
</protein>
<accession>A0A933NXR2</accession>
<dbReference type="Pfam" id="PF00528">
    <property type="entry name" value="BPD_transp_1"/>
    <property type="match status" value="1"/>
</dbReference>
<dbReference type="InterPro" id="IPR050809">
    <property type="entry name" value="UgpAE/MalFG_permease"/>
</dbReference>
<dbReference type="GO" id="GO:0005886">
    <property type="term" value="C:plasma membrane"/>
    <property type="evidence" value="ECO:0007669"/>
    <property type="project" value="UniProtKB-SubCell"/>
</dbReference>
<feature type="transmembrane region" description="Helical" evidence="8">
    <location>
        <begin position="111"/>
        <end position="130"/>
    </location>
</feature>
<dbReference type="EMBL" id="JACRAF010000020">
    <property type="protein sequence ID" value="MBI4921485.1"/>
    <property type="molecule type" value="Genomic_DNA"/>
</dbReference>
<evidence type="ECO:0000256" key="5">
    <source>
        <dbReference type="ARBA" id="ARBA00022692"/>
    </source>
</evidence>
<feature type="transmembrane region" description="Helical" evidence="8">
    <location>
        <begin position="243"/>
        <end position="263"/>
    </location>
</feature>
<evidence type="ECO:0000256" key="7">
    <source>
        <dbReference type="ARBA" id="ARBA00023136"/>
    </source>
</evidence>
<evidence type="ECO:0000313" key="10">
    <source>
        <dbReference type="EMBL" id="MBI4921485.1"/>
    </source>
</evidence>
<feature type="transmembrane region" description="Helical" evidence="8">
    <location>
        <begin position="9"/>
        <end position="32"/>
    </location>
</feature>
<evidence type="ECO:0000259" key="9">
    <source>
        <dbReference type="PROSITE" id="PS50928"/>
    </source>
</evidence>
<feature type="transmembrane region" description="Helical" evidence="8">
    <location>
        <begin position="167"/>
        <end position="188"/>
    </location>
</feature>
<dbReference type="GO" id="GO:0055085">
    <property type="term" value="P:transmembrane transport"/>
    <property type="evidence" value="ECO:0007669"/>
    <property type="project" value="InterPro"/>
</dbReference>
<feature type="transmembrane region" description="Helical" evidence="8">
    <location>
        <begin position="76"/>
        <end position="99"/>
    </location>
</feature>
<feature type="domain" description="ABC transmembrane type-1" evidence="9">
    <location>
        <begin position="72"/>
        <end position="293"/>
    </location>
</feature>
<evidence type="ECO:0000313" key="11">
    <source>
        <dbReference type="Proteomes" id="UP000782610"/>
    </source>
</evidence>
<reference evidence="10" key="1">
    <citation type="submission" date="2020-07" db="EMBL/GenBank/DDBJ databases">
        <title>Huge and variable diversity of episymbiotic CPR bacteria and DPANN archaea in groundwater ecosystems.</title>
        <authorList>
            <person name="He C.Y."/>
            <person name="Keren R."/>
            <person name="Whittaker M."/>
            <person name="Farag I.F."/>
            <person name="Doudna J."/>
            <person name="Cate J.H.D."/>
            <person name="Banfield J.F."/>
        </authorList>
    </citation>
    <scope>NUCLEOTIDE SEQUENCE</scope>
    <source>
        <strain evidence="10">NC_groundwater_1586_Pr3_B-0.1um_66_15</strain>
    </source>
</reference>
<keyword evidence="5 8" id="KW-0812">Transmembrane</keyword>
<keyword evidence="4" id="KW-1003">Cell membrane</keyword>
<evidence type="ECO:0000256" key="4">
    <source>
        <dbReference type="ARBA" id="ARBA00022475"/>
    </source>
</evidence>